<dbReference type="InterPro" id="IPR009003">
    <property type="entry name" value="Peptidase_S1_PA"/>
</dbReference>
<dbReference type="Pfam" id="PF13365">
    <property type="entry name" value="Trypsin_2"/>
    <property type="match status" value="1"/>
</dbReference>
<dbReference type="PANTHER" id="PTHR43343">
    <property type="entry name" value="PEPTIDASE S12"/>
    <property type="match status" value="1"/>
</dbReference>
<dbReference type="SUPFAM" id="SSF50156">
    <property type="entry name" value="PDZ domain-like"/>
    <property type="match status" value="1"/>
</dbReference>
<sequence>MASESEKAVTKRSLAVFSLLICGAVGVALGWALHSRPPTKPTAPRIVPGVAPKGGHGVLSMQGPTEKRLQEAPLVRMGPLSFSPIIKKVLPAVVNIAITQDSESGLTKIPPQIRGTPLEKRYREKLRAKQEEILGAGSGFVIDASGVIVTNDHVVGDADDVTVSFSDGRERPARLIGADPMTDIAVIKVNSDKPLPYVTWGDSQKVDVGDWILVAGNPFGFGSSFTAGIVSARGRDLGAGSLDDFFQIDAPINPGNSGGPSFNLKGEVVAVNAAMVSPAGGSVGIGFGIPSNLVRPIVAEILRDGHVEHGWLGVTIDDGDGQLDIVSLVRRGPAGKGGLRKRDVILSVNGEKMESARSFLRLVAANKPGTILHLQLLRRGQHLDLDVLTGPRPPDTDQ</sequence>
<name>A0ABU7U1I5_9PROT</name>
<feature type="domain" description="PDZ" evidence="3">
    <location>
        <begin position="298"/>
        <end position="361"/>
    </location>
</feature>
<dbReference type="PRINTS" id="PR00834">
    <property type="entry name" value="PROTEASES2C"/>
</dbReference>
<dbReference type="Gene3D" id="2.40.10.120">
    <property type="match status" value="1"/>
</dbReference>
<dbReference type="InterPro" id="IPR036034">
    <property type="entry name" value="PDZ_sf"/>
</dbReference>
<dbReference type="PANTHER" id="PTHR43343:SF3">
    <property type="entry name" value="PROTEASE DO-LIKE 8, CHLOROPLASTIC"/>
    <property type="match status" value="1"/>
</dbReference>
<dbReference type="InterPro" id="IPR051201">
    <property type="entry name" value="Chloro_Bact_Ser_Proteases"/>
</dbReference>
<dbReference type="Proteomes" id="UP001312908">
    <property type="component" value="Unassembled WGS sequence"/>
</dbReference>
<gene>
    <name evidence="4" type="ORF">DOFOFD_02715</name>
</gene>
<organism evidence="4 5">
    <name type="scientific">Sorlinia euscelidii</name>
    <dbReference type="NCBI Taxonomy" id="3081148"/>
    <lineage>
        <taxon>Bacteria</taxon>
        <taxon>Pseudomonadati</taxon>
        <taxon>Pseudomonadota</taxon>
        <taxon>Alphaproteobacteria</taxon>
        <taxon>Acetobacterales</taxon>
        <taxon>Acetobacteraceae</taxon>
        <taxon>Sorlinia</taxon>
    </lineage>
</organism>
<dbReference type="SMART" id="SM00228">
    <property type="entry name" value="PDZ"/>
    <property type="match status" value="1"/>
</dbReference>
<keyword evidence="2" id="KW-0378">Hydrolase</keyword>
<dbReference type="Pfam" id="PF13180">
    <property type="entry name" value="PDZ_2"/>
    <property type="match status" value="1"/>
</dbReference>
<protein>
    <submittedName>
        <fullName evidence="4">PDZ domain-containing protein</fullName>
    </submittedName>
</protein>
<keyword evidence="1" id="KW-0645">Protease</keyword>
<evidence type="ECO:0000256" key="2">
    <source>
        <dbReference type="ARBA" id="ARBA00022801"/>
    </source>
</evidence>
<evidence type="ECO:0000313" key="4">
    <source>
        <dbReference type="EMBL" id="MEE8657926.1"/>
    </source>
</evidence>
<evidence type="ECO:0000313" key="5">
    <source>
        <dbReference type="Proteomes" id="UP001312908"/>
    </source>
</evidence>
<evidence type="ECO:0000256" key="1">
    <source>
        <dbReference type="ARBA" id="ARBA00022670"/>
    </source>
</evidence>
<dbReference type="InterPro" id="IPR001478">
    <property type="entry name" value="PDZ"/>
</dbReference>
<accession>A0ABU7U1I5</accession>
<dbReference type="EMBL" id="JAWJZY010000001">
    <property type="protein sequence ID" value="MEE8657926.1"/>
    <property type="molecule type" value="Genomic_DNA"/>
</dbReference>
<evidence type="ECO:0000259" key="3">
    <source>
        <dbReference type="PROSITE" id="PS50106"/>
    </source>
</evidence>
<dbReference type="PROSITE" id="PS50106">
    <property type="entry name" value="PDZ"/>
    <property type="match status" value="1"/>
</dbReference>
<proteinExistence type="predicted"/>
<dbReference type="SUPFAM" id="SSF50494">
    <property type="entry name" value="Trypsin-like serine proteases"/>
    <property type="match status" value="1"/>
</dbReference>
<comment type="caution">
    <text evidence="4">The sequence shown here is derived from an EMBL/GenBank/DDBJ whole genome shotgun (WGS) entry which is preliminary data.</text>
</comment>
<keyword evidence="5" id="KW-1185">Reference proteome</keyword>
<reference evidence="4 5" key="1">
    <citation type="submission" date="2023-10" db="EMBL/GenBank/DDBJ databases">
        <title>Sorlinia euscelidii gen. nov., sp. nov., an acetic acid bacteria isolated from the gut of Euscelidius variegatus emitter.</title>
        <authorList>
            <person name="Michoud G."/>
            <person name="Marasco R."/>
            <person name="Seferji K."/>
            <person name="Gonella E."/>
            <person name="Garuglieri E."/>
            <person name="Alma A."/>
            <person name="Mapelli F."/>
            <person name="Borin S."/>
            <person name="Daffonchio D."/>
            <person name="Crotti E."/>
        </authorList>
    </citation>
    <scope>NUCLEOTIDE SEQUENCE [LARGE SCALE GENOMIC DNA]</scope>
    <source>
        <strain evidence="4 5">EV16P</strain>
    </source>
</reference>
<dbReference type="Gene3D" id="2.30.42.10">
    <property type="match status" value="1"/>
</dbReference>
<dbReference type="InterPro" id="IPR001940">
    <property type="entry name" value="Peptidase_S1C"/>
</dbReference>